<name>U3C1B7_9VIBR</name>
<organism evidence="1 2">
    <name type="scientific">Vibrio azureus NBRC 104587</name>
    <dbReference type="NCBI Taxonomy" id="1219077"/>
    <lineage>
        <taxon>Bacteria</taxon>
        <taxon>Pseudomonadati</taxon>
        <taxon>Pseudomonadota</taxon>
        <taxon>Gammaproteobacteria</taxon>
        <taxon>Vibrionales</taxon>
        <taxon>Vibrionaceae</taxon>
        <taxon>Vibrio</taxon>
    </lineage>
</organism>
<dbReference type="RefSeq" id="WP_021709053.1">
    <property type="nucleotide sequence ID" value="NZ_BAOB01000002.1"/>
</dbReference>
<gene>
    <name evidence="1" type="ORF">VAZ01S_023_00610</name>
</gene>
<dbReference type="EMBL" id="BATL01000023">
    <property type="protein sequence ID" value="GAD75294.1"/>
    <property type="molecule type" value="Genomic_DNA"/>
</dbReference>
<keyword evidence="2" id="KW-1185">Reference proteome</keyword>
<comment type="caution">
    <text evidence="1">The sequence shown here is derived from an EMBL/GenBank/DDBJ whole genome shotgun (WGS) entry which is preliminary data.</text>
</comment>
<protein>
    <submittedName>
        <fullName evidence="1">Uncharacterized protein</fullName>
    </submittedName>
</protein>
<proteinExistence type="predicted"/>
<dbReference type="AlphaFoldDB" id="U3C1B7"/>
<dbReference type="eggNOG" id="ENOG5032DX5">
    <property type="taxonomic scope" value="Bacteria"/>
</dbReference>
<dbReference type="STRING" id="1219077.VAZ01S_023_00610"/>
<dbReference type="OrthoDB" id="5906444at2"/>
<accession>U3C1B7</accession>
<dbReference type="Proteomes" id="UP000016567">
    <property type="component" value="Unassembled WGS sequence"/>
</dbReference>
<evidence type="ECO:0000313" key="2">
    <source>
        <dbReference type="Proteomes" id="UP000016567"/>
    </source>
</evidence>
<reference evidence="1 2" key="1">
    <citation type="submission" date="2013-09" db="EMBL/GenBank/DDBJ databases">
        <title>Whole genome shotgun sequence of Vibrio azureus NBRC 104587.</title>
        <authorList>
            <person name="Isaki S."/>
            <person name="Hosoyama A."/>
            <person name="Numata M."/>
            <person name="Hashimoto M."/>
            <person name="Hosoyama Y."/>
            <person name="Tsuchikane K."/>
            <person name="Noguchi M."/>
            <person name="Hirakata S."/>
            <person name="Ichikawa N."/>
            <person name="Ohji S."/>
            <person name="Yamazoe A."/>
            <person name="Fujita N."/>
        </authorList>
    </citation>
    <scope>NUCLEOTIDE SEQUENCE [LARGE SCALE GENOMIC DNA]</scope>
    <source>
        <strain evidence="1 2">NBRC 104587</strain>
    </source>
</reference>
<sequence length="223" mass="25274">MATIEKRKYSRPAIKKILSVNSESAINAVETYMNKTLSAIYALDVILFYISDEATSEAANQKVADLFDEKMKFFNKKINHYNKIVEDGGMMDIVWTQEFSEEYLIFSPLCGQYIQLIKKFDILTSLIEQAWLNGHIPSSERKGRQKSLQSHMRNVSRYVLNASQTAMRLAQSAGKEKEVLESVEQIGVTQEIAKEVLDTTKAVQSAELEKTDDVQDEPVAYSA</sequence>
<evidence type="ECO:0000313" key="1">
    <source>
        <dbReference type="EMBL" id="GAD75294.1"/>
    </source>
</evidence>